<dbReference type="Proteomes" id="UP000003980">
    <property type="component" value="Unassembled WGS sequence"/>
</dbReference>
<keyword evidence="4 7" id="KW-1133">Transmembrane helix</keyword>
<feature type="transmembrane region" description="Helical" evidence="7">
    <location>
        <begin position="378"/>
        <end position="405"/>
    </location>
</feature>
<feature type="transmembrane region" description="Helical" evidence="7">
    <location>
        <begin position="191"/>
        <end position="215"/>
    </location>
</feature>
<dbReference type="PANTHER" id="PTHR23515">
    <property type="entry name" value="HIGH-AFFINITY NITRATE TRANSPORTER 2.3"/>
    <property type="match status" value="1"/>
</dbReference>
<dbReference type="InterPro" id="IPR011701">
    <property type="entry name" value="MFS"/>
</dbReference>
<evidence type="ECO:0000256" key="6">
    <source>
        <dbReference type="ARBA" id="ARBA00023136"/>
    </source>
</evidence>
<comment type="subcellular location">
    <subcellularLocation>
        <location evidence="1">Membrane</location>
        <topology evidence="1">Multi-pass membrane protein</topology>
    </subcellularLocation>
</comment>
<feature type="transmembrane region" description="Helical" evidence="7">
    <location>
        <begin position="25"/>
        <end position="46"/>
    </location>
</feature>
<dbReference type="STRING" id="671065.MetMK1DRAFT_00004900"/>
<dbReference type="GO" id="GO:0042128">
    <property type="term" value="P:nitrate assimilation"/>
    <property type="evidence" value="ECO:0007669"/>
    <property type="project" value="UniProtKB-KW"/>
</dbReference>
<name>H2C167_9CREN</name>
<feature type="transmembrane region" description="Helical" evidence="7">
    <location>
        <begin position="125"/>
        <end position="151"/>
    </location>
</feature>
<feature type="transmembrane region" description="Helical" evidence="7">
    <location>
        <begin position="52"/>
        <end position="74"/>
    </location>
</feature>
<sequence>MSKDMRKEGKLVKSSDILGNPGRGLMAGTIAFFAGYAAVALFGITVHSIAPLLHLTIVEIGWLVAIPLLTGSLLRIPFGALVDAVGGRRTIMIQLLAALIGMAGLILTLHLIYLNSLTASVGYALLMLSGAVAGIGISTFASGIAYVSYWFPQRRQGYALGTFAGVGNAAPGIFTAILPFALVSIGLIGSYIAWAIFLAIMILVFFLIGHDAYYFQLVRRGLLRSDAIDKAKALGEELVPSGSTARSLAIAARAWRTWPLTIMYLTSFGGFEALTEWLPTYWTKYLGISLVLAGILTGIVYSLLTALIRVPGGWWSDRWSGEMVAIVSYLILILGSVLFMTSHSLIAGIISEVVMAMGMGIANAAVFKMVPKYVPEAVGGATGWVGGLGAVGGLLIPPIMAYIAAVMGKPGYAYGFIIFVILGILSMILALILRSTSR</sequence>
<comment type="similarity">
    <text evidence="2">Belongs to the major facilitator superfamily. Nitrate/nitrite porter (TC 2.A.1.8) family.</text>
</comment>
<dbReference type="Pfam" id="PF07690">
    <property type="entry name" value="MFS_1"/>
    <property type="match status" value="1"/>
</dbReference>
<dbReference type="GO" id="GO:0016020">
    <property type="term" value="C:membrane"/>
    <property type="evidence" value="ECO:0007669"/>
    <property type="project" value="UniProtKB-SubCell"/>
</dbReference>
<dbReference type="GO" id="GO:0015112">
    <property type="term" value="F:nitrate transmembrane transporter activity"/>
    <property type="evidence" value="ECO:0007669"/>
    <property type="project" value="InterPro"/>
</dbReference>
<evidence type="ECO:0000256" key="3">
    <source>
        <dbReference type="ARBA" id="ARBA00022692"/>
    </source>
</evidence>
<feature type="transmembrane region" description="Helical" evidence="7">
    <location>
        <begin position="95"/>
        <end position="113"/>
    </location>
</feature>
<feature type="transmembrane region" description="Helical" evidence="7">
    <location>
        <begin position="411"/>
        <end position="433"/>
    </location>
</feature>
<gene>
    <name evidence="9" type="ORF">MetMK1DRAFT_00004900</name>
</gene>
<protein>
    <submittedName>
        <fullName evidence="9">Nitrate/nitrite transporter</fullName>
    </submittedName>
</protein>
<feature type="transmembrane region" description="Helical" evidence="7">
    <location>
        <begin position="345"/>
        <end position="366"/>
    </location>
</feature>
<evidence type="ECO:0000313" key="9">
    <source>
        <dbReference type="EMBL" id="EHP69988.1"/>
    </source>
</evidence>
<organism evidence="9 10">
    <name type="scientific">Metallosphaera yellowstonensis MK1</name>
    <dbReference type="NCBI Taxonomy" id="671065"/>
    <lineage>
        <taxon>Archaea</taxon>
        <taxon>Thermoproteota</taxon>
        <taxon>Thermoprotei</taxon>
        <taxon>Sulfolobales</taxon>
        <taxon>Sulfolobaceae</taxon>
        <taxon>Metallosphaera</taxon>
    </lineage>
</organism>
<dbReference type="AlphaFoldDB" id="H2C167"/>
<dbReference type="eggNOG" id="arCOG00148">
    <property type="taxonomic scope" value="Archaea"/>
</dbReference>
<dbReference type="InterPro" id="IPR020846">
    <property type="entry name" value="MFS_dom"/>
</dbReference>
<dbReference type="SUPFAM" id="SSF103473">
    <property type="entry name" value="MFS general substrate transporter"/>
    <property type="match status" value="1"/>
</dbReference>
<dbReference type="InterPro" id="IPR036259">
    <property type="entry name" value="MFS_trans_sf"/>
</dbReference>
<dbReference type="Gene3D" id="1.20.1250.20">
    <property type="entry name" value="MFS general substrate transporter like domains"/>
    <property type="match status" value="2"/>
</dbReference>
<reference evidence="9 10" key="1">
    <citation type="submission" date="2012-01" db="EMBL/GenBank/DDBJ databases">
        <title>Improved High-Quality Draft sequence of Metallosphaera yellowstonensis MK1.</title>
        <authorList>
            <consortium name="US DOE Joint Genome Institute"/>
            <person name="Lucas S."/>
            <person name="Han J."/>
            <person name="Cheng J.-F."/>
            <person name="Goodwin L."/>
            <person name="Pitluck S."/>
            <person name="Peters L."/>
            <person name="Teshima H."/>
            <person name="Detter J.C."/>
            <person name="Han C."/>
            <person name="Tapia R."/>
            <person name="Land M."/>
            <person name="Hauser L."/>
            <person name="Kyrpides N."/>
            <person name="Kozubal M."/>
            <person name="Macur R.E."/>
            <person name="Jay Z."/>
            <person name="Inskeep W."/>
            <person name="Woyke T."/>
        </authorList>
    </citation>
    <scope>NUCLEOTIDE SEQUENCE [LARGE SCALE GENOMIC DNA]</scope>
    <source>
        <strain evidence="9 10">MK1</strain>
    </source>
</reference>
<evidence type="ECO:0000256" key="4">
    <source>
        <dbReference type="ARBA" id="ARBA00022989"/>
    </source>
</evidence>
<feature type="transmembrane region" description="Helical" evidence="7">
    <location>
        <begin position="319"/>
        <end position="339"/>
    </location>
</feature>
<feature type="domain" description="Major facilitator superfamily (MFS) profile" evidence="8">
    <location>
        <begin position="23"/>
        <end position="438"/>
    </location>
</feature>
<feature type="transmembrane region" description="Helical" evidence="7">
    <location>
        <begin position="286"/>
        <end position="307"/>
    </location>
</feature>
<dbReference type="EMBL" id="JH597761">
    <property type="protein sequence ID" value="EHP69988.1"/>
    <property type="molecule type" value="Genomic_DNA"/>
</dbReference>
<keyword evidence="5" id="KW-0534">Nitrate assimilation</keyword>
<dbReference type="PROSITE" id="PS50850">
    <property type="entry name" value="MFS"/>
    <property type="match status" value="1"/>
</dbReference>
<keyword evidence="6 7" id="KW-0472">Membrane</keyword>
<keyword evidence="3 7" id="KW-0812">Transmembrane</keyword>
<accession>H2C167</accession>
<proteinExistence type="inferred from homology"/>
<dbReference type="InterPro" id="IPR044772">
    <property type="entry name" value="NO3_transporter"/>
</dbReference>
<evidence type="ECO:0000256" key="7">
    <source>
        <dbReference type="SAM" id="Phobius"/>
    </source>
</evidence>
<evidence type="ECO:0000259" key="8">
    <source>
        <dbReference type="PROSITE" id="PS50850"/>
    </source>
</evidence>
<evidence type="ECO:0000313" key="10">
    <source>
        <dbReference type="Proteomes" id="UP000003980"/>
    </source>
</evidence>
<evidence type="ECO:0000256" key="2">
    <source>
        <dbReference type="ARBA" id="ARBA00008432"/>
    </source>
</evidence>
<keyword evidence="10" id="KW-1185">Reference proteome</keyword>
<dbReference type="HOGENOM" id="CLU_001265_14_0_2"/>
<feature type="transmembrane region" description="Helical" evidence="7">
    <location>
        <begin position="158"/>
        <end position="185"/>
    </location>
</feature>
<evidence type="ECO:0000256" key="1">
    <source>
        <dbReference type="ARBA" id="ARBA00004141"/>
    </source>
</evidence>
<evidence type="ECO:0000256" key="5">
    <source>
        <dbReference type="ARBA" id="ARBA00023063"/>
    </source>
</evidence>